<reference evidence="1" key="1">
    <citation type="journal article" date="2019" name="Sci. Rep.">
        <title>Draft genome of Tanacetum cinerariifolium, the natural source of mosquito coil.</title>
        <authorList>
            <person name="Yamashiro T."/>
            <person name="Shiraishi A."/>
            <person name="Satake H."/>
            <person name="Nakayama K."/>
        </authorList>
    </citation>
    <scope>NUCLEOTIDE SEQUENCE</scope>
</reference>
<accession>A0A699TJ94</accession>
<dbReference type="EMBL" id="BKCJ011248455">
    <property type="protein sequence ID" value="GFD09860.1"/>
    <property type="molecule type" value="Genomic_DNA"/>
</dbReference>
<name>A0A699TJ94_TANCI</name>
<dbReference type="AlphaFoldDB" id="A0A699TJ94"/>
<proteinExistence type="predicted"/>
<comment type="caution">
    <text evidence="1">The sequence shown here is derived from an EMBL/GenBank/DDBJ whole genome shotgun (WGS) entry which is preliminary data.</text>
</comment>
<sequence>MAYDDQDMEMWDDAEFLIVSGYKLGHERLIKPEIIDDTPK</sequence>
<organism evidence="1">
    <name type="scientific">Tanacetum cinerariifolium</name>
    <name type="common">Dalmatian daisy</name>
    <name type="synonym">Chrysanthemum cinerariifolium</name>
    <dbReference type="NCBI Taxonomy" id="118510"/>
    <lineage>
        <taxon>Eukaryota</taxon>
        <taxon>Viridiplantae</taxon>
        <taxon>Streptophyta</taxon>
        <taxon>Embryophyta</taxon>
        <taxon>Tracheophyta</taxon>
        <taxon>Spermatophyta</taxon>
        <taxon>Magnoliopsida</taxon>
        <taxon>eudicotyledons</taxon>
        <taxon>Gunneridae</taxon>
        <taxon>Pentapetalae</taxon>
        <taxon>asterids</taxon>
        <taxon>campanulids</taxon>
        <taxon>Asterales</taxon>
        <taxon>Asteraceae</taxon>
        <taxon>Asteroideae</taxon>
        <taxon>Anthemideae</taxon>
        <taxon>Anthemidinae</taxon>
        <taxon>Tanacetum</taxon>
    </lineage>
</organism>
<gene>
    <name evidence="1" type="ORF">Tci_881829</name>
</gene>
<evidence type="ECO:0000313" key="1">
    <source>
        <dbReference type="EMBL" id="GFD09860.1"/>
    </source>
</evidence>
<feature type="non-terminal residue" evidence="1">
    <location>
        <position position="40"/>
    </location>
</feature>
<protein>
    <submittedName>
        <fullName evidence="1">Uncharacterized protein</fullName>
    </submittedName>
</protein>